<evidence type="ECO:0000259" key="8">
    <source>
        <dbReference type="PROSITE" id="PS50975"/>
    </source>
</evidence>
<dbReference type="Gene3D" id="3.30.470.20">
    <property type="entry name" value="ATP-grasp fold, B domain"/>
    <property type="match status" value="1"/>
</dbReference>
<dbReference type="GO" id="GO:0005524">
    <property type="term" value="F:ATP binding"/>
    <property type="evidence" value="ECO:0007669"/>
    <property type="project" value="UniProtKB-UniRule"/>
</dbReference>
<keyword evidence="5" id="KW-0092">Biotin</keyword>
<organism evidence="10 11">
    <name type="scientific">Blastococcus saxobsidens</name>
    <dbReference type="NCBI Taxonomy" id="138336"/>
    <lineage>
        <taxon>Bacteria</taxon>
        <taxon>Bacillati</taxon>
        <taxon>Actinomycetota</taxon>
        <taxon>Actinomycetes</taxon>
        <taxon>Geodermatophilales</taxon>
        <taxon>Geodermatophilaceae</taxon>
        <taxon>Blastococcus</taxon>
    </lineage>
</organism>
<evidence type="ECO:0000256" key="3">
    <source>
        <dbReference type="ARBA" id="ARBA00022741"/>
    </source>
</evidence>
<dbReference type="PROSITE" id="PS00866">
    <property type="entry name" value="CPSASE_1"/>
    <property type="match status" value="1"/>
</dbReference>
<dbReference type="Pfam" id="PF02786">
    <property type="entry name" value="CPSase_L_D2"/>
    <property type="match status" value="1"/>
</dbReference>
<dbReference type="Pfam" id="PF00364">
    <property type="entry name" value="Biotin_lipoyl"/>
    <property type="match status" value="1"/>
</dbReference>
<dbReference type="InterPro" id="IPR016185">
    <property type="entry name" value="PreATP-grasp_dom_sf"/>
</dbReference>
<dbReference type="PANTHER" id="PTHR18866">
    <property type="entry name" value="CARBOXYLASE:PYRUVATE/ACETYL-COA/PROPIONYL-COA CARBOXYLASE"/>
    <property type="match status" value="1"/>
</dbReference>
<dbReference type="SUPFAM" id="SSF52440">
    <property type="entry name" value="PreATP-grasp domain"/>
    <property type="match status" value="1"/>
</dbReference>
<keyword evidence="4 6" id="KW-0067">ATP-binding</keyword>
<evidence type="ECO:0000313" key="10">
    <source>
        <dbReference type="EMBL" id="NEK86837.1"/>
    </source>
</evidence>
<dbReference type="Gene3D" id="2.40.50.100">
    <property type="match status" value="1"/>
</dbReference>
<evidence type="ECO:0000256" key="6">
    <source>
        <dbReference type="PROSITE-ProRule" id="PRU00409"/>
    </source>
</evidence>
<evidence type="ECO:0000313" key="11">
    <source>
        <dbReference type="Proteomes" id="UP000479241"/>
    </source>
</evidence>
<keyword evidence="3 6" id="KW-0547">Nucleotide-binding</keyword>
<evidence type="ECO:0000259" key="7">
    <source>
        <dbReference type="PROSITE" id="PS50968"/>
    </source>
</evidence>
<dbReference type="InterPro" id="IPR011054">
    <property type="entry name" value="Rudment_hybrid_motif"/>
</dbReference>
<dbReference type="InterPro" id="IPR011761">
    <property type="entry name" value="ATP-grasp"/>
</dbReference>
<dbReference type="InterPro" id="IPR000089">
    <property type="entry name" value="Biotin_lipoyl"/>
</dbReference>
<keyword evidence="2" id="KW-0436">Ligase</keyword>
<evidence type="ECO:0000256" key="4">
    <source>
        <dbReference type="ARBA" id="ARBA00022840"/>
    </source>
</evidence>
<dbReference type="InterPro" id="IPR048429">
    <property type="entry name" value="MCC_alpha_BT"/>
</dbReference>
<feature type="domain" description="ATP-grasp" evidence="8">
    <location>
        <begin position="131"/>
        <end position="328"/>
    </location>
</feature>
<dbReference type="SUPFAM" id="SSF51230">
    <property type="entry name" value="Single hybrid motif"/>
    <property type="match status" value="1"/>
</dbReference>
<gene>
    <name evidence="10" type="ORF">GCU60_13905</name>
</gene>
<dbReference type="Proteomes" id="UP000479241">
    <property type="component" value="Unassembled WGS sequence"/>
</dbReference>
<dbReference type="EMBL" id="JAAGWG010000022">
    <property type="protein sequence ID" value="NEK86837.1"/>
    <property type="molecule type" value="Genomic_DNA"/>
</dbReference>
<dbReference type="InterPro" id="IPR050856">
    <property type="entry name" value="Biotin_carboxylase_complex"/>
</dbReference>
<feature type="domain" description="Biotin carboxylation" evidence="9">
    <location>
        <begin position="12"/>
        <end position="465"/>
    </location>
</feature>
<evidence type="ECO:0000256" key="2">
    <source>
        <dbReference type="ARBA" id="ARBA00022598"/>
    </source>
</evidence>
<feature type="domain" description="Lipoyl-binding" evidence="7">
    <location>
        <begin position="598"/>
        <end position="673"/>
    </location>
</feature>
<dbReference type="CDD" id="cd06850">
    <property type="entry name" value="biotinyl_domain"/>
    <property type="match status" value="1"/>
</dbReference>
<dbReference type="PROSITE" id="PS50979">
    <property type="entry name" value="BC"/>
    <property type="match status" value="1"/>
</dbReference>
<name>A0A6L9W467_9ACTN</name>
<protein>
    <submittedName>
        <fullName evidence="10">ATP-grasp domain-containing protein</fullName>
    </submittedName>
</protein>
<dbReference type="InterPro" id="IPR005481">
    <property type="entry name" value="BC-like_N"/>
</dbReference>
<dbReference type="Pfam" id="PF00289">
    <property type="entry name" value="Biotin_carb_N"/>
    <property type="match status" value="1"/>
</dbReference>
<dbReference type="PROSITE" id="PS00188">
    <property type="entry name" value="BIOTIN"/>
    <property type="match status" value="1"/>
</dbReference>
<dbReference type="Pfam" id="PF21139">
    <property type="entry name" value="BT_MCC_alpha"/>
    <property type="match status" value="1"/>
</dbReference>
<sequence>MGGVPAVSTPRNLTCVLVANRGEIARRVFTTARAMGLRTVAVHSDADADAPFVADADVAVRLPGNSPAETYLRADLVVAAALRAGADCVHPGYGFLSENAAFARAVEAAGLVFVGPSPEAVEAMGSKLAAKELMRRAGVPTLPSVDATGLAGATLAEAAAEVGYPLLVKASFGGGGRGMREVREPAELAEAVAAAGREAASAFGDGTVFLERLVERPRHIEVQVFGDRHGTTVALFERECSIQRRHQKVVEEAPSPAVDPDLRERLQEAAVAAARAIDYRGAGTVEFLLDDSGDFFFLEMNTRLQVEHPVTEAVTGLDLVRLQFDVAAGRPLPAEAVSPTLTGAAIEVRLYAEDPAQNWLPQSGRLADFEIPADAAFGPTVGPGLRLDSGVTPGGEVGVHYDPMLAKVIAWAPDRASAALALAGGLTRARLHGLTTNRDLLVRILRSEAFLAGETDTAFLDRHGLDTLAAPLVDEAGRRVHAVVAALAGAALRRAAAPVLAGLPSGWRNNSTAPQTTAFDAGSVRYRLDRTGLTADVDGEPVELAVLRTAVDGPTVRLDVEADGLRGRYHVHVDGDRSYVDGPEGSTTLVELPRFPEPTASVAPGSLTATMPGAVTRVAVEEGQEVRAGQLVLVLEAMKMEHPVVAPTDGVVTHLHASVGAQVETGAVLAVVGEHTPTERASEGNSHAS</sequence>
<dbReference type="InterPro" id="IPR005479">
    <property type="entry name" value="CPAse_ATP-bd"/>
</dbReference>
<dbReference type="Pfam" id="PF02785">
    <property type="entry name" value="Biotin_carb_C"/>
    <property type="match status" value="1"/>
</dbReference>
<dbReference type="InterPro" id="IPR005482">
    <property type="entry name" value="Biotin_COase_C"/>
</dbReference>
<dbReference type="InterPro" id="IPR011053">
    <property type="entry name" value="Single_hybrid_motif"/>
</dbReference>
<proteinExistence type="predicted"/>
<evidence type="ECO:0000256" key="1">
    <source>
        <dbReference type="ARBA" id="ARBA00001953"/>
    </source>
</evidence>
<dbReference type="PROSITE" id="PS50975">
    <property type="entry name" value="ATP_GRASP"/>
    <property type="match status" value="1"/>
</dbReference>
<comment type="caution">
    <text evidence="10">The sequence shown here is derived from an EMBL/GenBank/DDBJ whole genome shotgun (WGS) entry which is preliminary data.</text>
</comment>
<dbReference type="GO" id="GO:0016874">
    <property type="term" value="F:ligase activity"/>
    <property type="evidence" value="ECO:0007669"/>
    <property type="project" value="UniProtKB-KW"/>
</dbReference>
<accession>A0A6L9W467</accession>
<dbReference type="InterPro" id="IPR001882">
    <property type="entry name" value="Biotin_BS"/>
</dbReference>
<dbReference type="FunFam" id="2.40.50.100:FF:000003">
    <property type="entry name" value="Acetyl-CoA carboxylase biotin carboxyl carrier protein"/>
    <property type="match status" value="1"/>
</dbReference>
<dbReference type="SMART" id="SM00878">
    <property type="entry name" value="Biotin_carb_C"/>
    <property type="match status" value="1"/>
</dbReference>
<dbReference type="InterPro" id="IPR011764">
    <property type="entry name" value="Biotin_carboxylation_dom"/>
</dbReference>
<evidence type="ECO:0000256" key="5">
    <source>
        <dbReference type="ARBA" id="ARBA00023267"/>
    </source>
</evidence>
<dbReference type="SUPFAM" id="SSF56059">
    <property type="entry name" value="Glutathione synthetase ATP-binding domain-like"/>
    <property type="match status" value="1"/>
</dbReference>
<evidence type="ECO:0000259" key="9">
    <source>
        <dbReference type="PROSITE" id="PS50979"/>
    </source>
</evidence>
<comment type="cofactor">
    <cofactor evidence="1">
        <name>biotin</name>
        <dbReference type="ChEBI" id="CHEBI:57586"/>
    </cofactor>
</comment>
<dbReference type="AlphaFoldDB" id="A0A6L9W467"/>
<dbReference type="PROSITE" id="PS50968">
    <property type="entry name" value="BIOTINYL_LIPOYL"/>
    <property type="match status" value="1"/>
</dbReference>
<dbReference type="PROSITE" id="PS00867">
    <property type="entry name" value="CPSASE_2"/>
    <property type="match status" value="1"/>
</dbReference>
<reference evidence="10 11" key="1">
    <citation type="submission" date="2019-12" db="EMBL/GenBank/DDBJ databases">
        <title>the WGS of Blastococcus saxobsidens 67B17.</title>
        <authorList>
            <person name="Jiang Z."/>
        </authorList>
    </citation>
    <scope>NUCLEOTIDE SEQUENCE [LARGE SCALE GENOMIC DNA]</scope>
    <source>
        <strain evidence="10 11">67B17</strain>
    </source>
</reference>
<dbReference type="PANTHER" id="PTHR18866:SF126">
    <property type="entry name" value="BIOTIN CARBOXYLASE"/>
    <property type="match status" value="1"/>
</dbReference>
<dbReference type="SUPFAM" id="SSF51246">
    <property type="entry name" value="Rudiment single hybrid motif"/>
    <property type="match status" value="1"/>
</dbReference>
<dbReference type="GO" id="GO:0046872">
    <property type="term" value="F:metal ion binding"/>
    <property type="evidence" value="ECO:0007669"/>
    <property type="project" value="InterPro"/>
</dbReference>